<dbReference type="Pfam" id="PF10783">
    <property type="entry name" value="DUF2599"/>
    <property type="match status" value="1"/>
</dbReference>
<evidence type="ECO:0000313" key="1">
    <source>
        <dbReference type="EMBL" id="MEV0710050.1"/>
    </source>
</evidence>
<dbReference type="Proteomes" id="UP001551695">
    <property type="component" value="Unassembled WGS sequence"/>
</dbReference>
<proteinExistence type="predicted"/>
<sequence length="159" mass="16730">MTAALAMSSVVAGCGAGNSSDSVAAPAPTTTTVVATSSAAPPVGTDTVALPTFDPYADLPLVDHVEWTESVDGPRLLVYPTTAGRRTTSAGNEERAWQEVLAHSPDAETPGMRDQFVCHWDWARLVQPNKPSWNLEPWRPAVGYQGTVAASCNPGGPER</sequence>
<evidence type="ECO:0000313" key="2">
    <source>
        <dbReference type="Proteomes" id="UP001551695"/>
    </source>
</evidence>
<protein>
    <submittedName>
        <fullName evidence="1">DUF2599 domain-containing protein</fullName>
    </submittedName>
</protein>
<name>A0ABV3FXA2_9NOCA</name>
<dbReference type="InterPro" id="IPR019719">
    <property type="entry name" value="DUF2599"/>
</dbReference>
<comment type="caution">
    <text evidence="1">The sequence shown here is derived from an EMBL/GenBank/DDBJ whole genome shotgun (WGS) entry which is preliminary data.</text>
</comment>
<reference evidence="1 2" key="1">
    <citation type="submission" date="2024-06" db="EMBL/GenBank/DDBJ databases">
        <title>The Natural Products Discovery Center: Release of the First 8490 Sequenced Strains for Exploring Actinobacteria Biosynthetic Diversity.</title>
        <authorList>
            <person name="Kalkreuter E."/>
            <person name="Kautsar S.A."/>
            <person name="Yang D."/>
            <person name="Bader C.D."/>
            <person name="Teijaro C.N."/>
            <person name="Fluegel L."/>
            <person name="Davis C.M."/>
            <person name="Simpson J.R."/>
            <person name="Lauterbach L."/>
            <person name="Steele A.D."/>
            <person name="Gui C."/>
            <person name="Meng S."/>
            <person name="Li G."/>
            <person name="Viehrig K."/>
            <person name="Ye F."/>
            <person name="Su P."/>
            <person name="Kiefer A.F."/>
            <person name="Nichols A."/>
            <person name="Cepeda A.J."/>
            <person name="Yan W."/>
            <person name="Fan B."/>
            <person name="Jiang Y."/>
            <person name="Adhikari A."/>
            <person name="Zheng C.-J."/>
            <person name="Schuster L."/>
            <person name="Cowan T.M."/>
            <person name="Smanski M.J."/>
            <person name="Chevrette M.G."/>
            <person name="De Carvalho L.P.S."/>
            <person name="Shen B."/>
        </authorList>
    </citation>
    <scope>NUCLEOTIDE SEQUENCE [LARGE SCALE GENOMIC DNA]</scope>
    <source>
        <strain evidence="1 2">NPDC050403</strain>
    </source>
</reference>
<keyword evidence="2" id="KW-1185">Reference proteome</keyword>
<organism evidence="1 2">
    <name type="scientific">Nocardia aurea</name>
    <dbReference type="NCBI Taxonomy" id="2144174"/>
    <lineage>
        <taxon>Bacteria</taxon>
        <taxon>Bacillati</taxon>
        <taxon>Actinomycetota</taxon>
        <taxon>Actinomycetes</taxon>
        <taxon>Mycobacteriales</taxon>
        <taxon>Nocardiaceae</taxon>
        <taxon>Nocardia</taxon>
    </lineage>
</organism>
<gene>
    <name evidence="1" type="ORF">AB0I48_21010</name>
</gene>
<dbReference type="RefSeq" id="WP_355084124.1">
    <property type="nucleotide sequence ID" value="NZ_JBEXKW010000007.1"/>
</dbReference>
<dbReference type="EMBL" id="JBFAKC010000009">
    <property type="protein sequence ID" value="MEV0710050.1"/>
    <property type="molecule type" value="Genomic_DNA"/>
</dbReference>
<accession>A0ABV3FXA2</accession>